<dbReference type="OrthoDB" id="6387857at2"/>
<evidence type="ECO:0000256" key="1">
    <source>
        <dbReference type="SAM" id="SignalP"/>
    </source>
</evidence>
<gene>
    <name evidence="2" type="ordered locus">GNIT_1070</name>
</gene>
<feature type="chain" id="PRO_5003467801" description="Secreted protein" evidence="1">
    <location>
        <begin position="20"/>
        <end position="200"/>
    </location>
</feature>
<keyword evidence="1" id="KW-0732">Signal</keyword>
<sequence length="200" mass="21314">MRKLLLGGMLVLGVSIASAKGQESMPASYLLQVSSNLACGAINIELVSHSGQVAESLQFKDSVFALVELMPGTYRFGDLKCVSSNKDSEVFDISLSTLAPIELKPGQGYYGGKLIVKQSADKTVQSTPDVIDNCPNVISKARGDNDDCTDGVGVNTSPVETKTINVYAPAQATADLERVRSVLQVSDEQLLYIPLISKTN</sequence>
<dbReference type="AlphaFoldDB" id="G4QG35"/>
<evidence type="ECO:0008006" key="4">
    <source>
        <dbReference type="Google" id="ProtNLM"/>
    </source>
</evidence>
<reference evidence="2 3" key="1">
    <citation type="journal article" date="2011" name="J. Bacteriol.">
        <title>Complete genome sequence of seawater bacterium Glaciecola nitratireducens FR1064T.</title>
        <authorList>
            <person name="Bian F."/>
            <person name="Qin Q.L."/>
            <person name="Xie B.B."/>
            <person name="Shu Y.L."/>
            <person name="Zhang X.Y."/>
            <person name="Yu Y."/>
            <person name="Chen B."/>
            <person name="Chen X.L."/>
            <person name="Zhou B.C."/>
            <person name="Zhang Y.Z."/>
        </authorList>
    </citation>
    <scope>NUCLEOTIDE SEQUENCE [LARGE SCALE GENOMIC DNA]</scope>
    <source>
        <strain evidence="3">JCM 12485 / KCTC 12276 / FR1064</strain>
    </source>
</reference>
<evidence type="ECO:0000313" key="2">
    <source>
        <dbReference type="EMBL" id="AEP29202.1"/>
    </source>
</evidence>
<dbReference type="EMBL" id="CP003060">
    <property type="protein sequence ID" value="AEP29202.1"/>
    <property type="molecule type" value="Genomic_DNA"/>
</dbReference>
<dbReference type="KEGG" id="gni:GNIT_1070"/>
<dbReference type="Proteomes" id="UP000009282">
    <property type="component" value="Chromosome"/>
</dbReference>
<feature type="signal peptide" evidence="1">
    <location>
        <begin position="1"/>
        <end position="19"/>
    </location>
</feature>
<organism evidence="2 3">
    <name type="scientific">Glaciecola nitratireducens (strain JCM 12485 / KCTC 12276 / FR1064)</name>
    <dbReference type="NCBI Taxonomy" id="1085623"/>
    <lineage>
        <taxon>Bacteria</taxon>
        <taxon>Pseudomonadati</taxon>
        <taxon>Pseudomonadota</taxon>
        <taxon>Gammaproteobacteria</taxon>
        <taxon>Alteromonadales</taxon>
        <taxon>Alteromonadaceae</taxon>
        <taxon>Brumicola</taxon>
    </lineage>
</organism>
<accession>G4QG35</accession>
<dbReference type="RefSeq" id="WP_014108076.1">
    <property type="nucleotide sequence ID" value="NC_016041.1"/>
</dbReference>
<name>G4QG35_GLANF</name>
<evidence type="ECO:0000313" key="3">
    <source>
        <dbReference type="Proteomes" id="UP000009282"/>
    </source>
</evidence>
<keyword evidence="3" id="KW-1185">Reference proteome</keyword>
<protein>
    <recommendedName>
        <fullName evidence="4">Secreted protein</fullName>
    </recommendedName>
</protein>
<dbReference type="HOGENOM" id="CLU_1364581_0_0_6"/>
<proteinExistence type="predicted"/>
<dbReference type="STRING" id="1085623.GNIT_1070"/>